<accession>A0AA88IGE1</accession>
<dbReference type="Pfam" id="PF10488">
    <property type="entry name" value="PP1c_bdg"/>
    <property type="match status" value="1"/>
</dbReference>
<comment type="similarity">
    <text evidence="1">Belongs to the PPP1R15 family.</text>
</comment>
<evidence type="ECO:0000313" key="5">
    <source>
        <dbReference type="Proteomes" id="UP001187415"/>
    </source>
</evidence>
<feature type="compositionally biased region" description="Basic and acidic residues" evidence="2">
    <location>
        <begin position="112"/>
        <end position="124"/>
    </location>
</feature>
<dbReference type="GO" id="GO:0019888">
    <property type="term" value="F:protein phosphatase regulator activity"/>
    <property type="evidence" value="ECO:0007669"/>
    <property type="project" value="TreeGrafter"/>
</dbReference>
<organism evidence="4 5">
    <name type="scientific">Channa striata</name>
    <name type="common">Snakehead murrel</name>
    <name type="synonym">Ophicephalus striatus</name>
    <dbReference type="NCBI Taxonomy" id="64152"/>
    <lineage>
        <taxon>Eukaryota</taxon>
        <taxon>Metazoa</taxon>
        <taxon>Chordata</taxon>
        <taxon>Craniata</taxon>
        <taxon>Vertebrata</taxon>
        <taxon>Euteleostomi</taxon>
        <taxon>Actinopterygii</taxon>
        <taxon>Neopterygii</taxon>
        <taxon>Teleostei</taxon>
        <taxon>Neoteleostei</taxon>
        <taxon>Acanthomorphata</taxon>
        <taxon>Anabantaria</taxon>
        <taxon>Anabantiformes</taxon>
        <taxon>Channoidei</taxon>
        <taxon>Channidae</taxon>
        <taxon>Channa</taxon>
    </lineage>
</organism>
<feature type="region of interest" description="Disordered" evidence="2">
    <location>
        <begin position="1"/>
        <end position="46"/>
    </location>
</feature>
<evidence type="ECO:0000313" key="4">
    <source>
        <dbReference type="EMBL" id="KAK2813512.1"/>
    </source>
</evidence>
<sequence length="134" mass="15196">MSKNEADDRYGPRRMDAETSEPVHAEQPREGTPSPPSGIGVESKRVRFSDTVEEFEVDGEDRRGPWEEAARDRHRFARRCSEVERVVARCLTPEHRLMIKTRLRGPDLPTQDPRREPEAAEVKRTAPGSSSLGC</sequence>
<evidence type="ECO:0000256" key="2">
    <source>
        <dbReference type="SAM" id="MobiDB-lite"/>
    </source>
</evidence>
<dbReference type="AlphaFoldDB" id="A0AA88IGE1"/>
<dbReference type="Proteomes" id="UP001187415">
    <property type="component" value="Unassembled WGS sequence"/>
</dbReference>
<protein>
    <recommendedName>
        <fullName evidence="3">Protein phosphatase 1 regulatory subunit 15A/B C-terminal domain-containing protein</fullName>
    </recommendedName>
</protein>
<feature type="region of interest" description="Disordered" evidence="2">
    <location>
        <begin position="102"/>
        <end position="134"/>
    </location>
</feature>
<dbReference type="InterPro" id="IPR051254">
    <property type="entry name" value="PPP1R15"/>
</dbReference>
<dbReference type="GO" id="GO:0051246">
    <property type="term" value="P:regulation of protein metabolic process"/>
    <property type="evidence" value="ECO:0007669"/>
    <property type="project" value="UniProtKB-ARBA"/>
</dbReference>
<dbReference type="GO" id="GO:0034976">
    <property type="term" value="P:response to endoplasmic reticulum stress"/>
    <property type="evidence" value="ECO:0007669"/>
    <property type="project" value="TreeGrafter"/>
</dbReference>
<keyword evidence="5" id="KW-1185">Reference proteome</keyword>
<dbReference type="GO" id="GO:0005783">
    <property type="term" value="C:endoplasmic reticulum"/>
    <property type="evidence" value="ECO:0007669"/>
    <property type="project" value="TreeGrafter"/>
</dbReference>
<name>A0AA88IGE1_CHASR</name>
<dbReference type="GO" id="GO:0000164">
    <property type="term" value="C:protein phosphatase type 1 complex"/>
    <property type="evidence" value="ECO:0007669"/>
    <property type="project" value="TreeGrafter"/>
</dbReference>
<feature type="compositionally biased region" description="Basic and acidic residues" evidence="2">
    <location>
        <begin position="1"/>
        <end position="29"/>
    </location>
</feature>
<dbReference type="PANTHER" id="PTHR16489">
    <property type="entry name" value="GH11727P"/>
    <property type="match status" value="1"/>
</dbReference>
<reference evidence="4" key="1">
    <citation type="submission" date="2023-07" db="EMBL/GenBank/DDBJ databases">
        <title>Chromosome-level Genome Assembly of Striped Snakehead (Channa striata).</title>
        <authorList>
            <person name="Liu H."/>
        </authorList>
    </citation>
    <scope>NUCLEOTIDE SEQUENCE</scope>
    <source>
        <strain evidence="4">Gz</strain>
        <tissue evidence="4">Muscle</tissue>
    </source>
</reference>
<dbReference type="PANTHER" id="PTHR16489:SF11">
    <property type="entry name" value="PROTEIN PHOSPHATASE 1 REGULATORY SUBUNIT 15B"/>
    <property type="match status" value="1"/>
</dbReference>
<comment type="caution">
    <text evidence="4">The sequence shown here is derived from an EMBL/GenBank/DDBJ whole genome shotgun (WGS) entry which is preliminary data.</text>
</comment>
<evidence type="ECO:0000259" key="3">
    <source>
        <dbReference type="Pfam" id="PF10488"/>
    </source>
</evidence>
<dbReference type="InterPro" id="IPR019523">
    <property type="entry name" value="Prot_Pase1_reg-su15A/B_C"/>
</dbReference>
<proteinExistence type="inferred from homology"/>
<dbReference type="EMBL" id="JAUPFM010000089">
    <property type="protein sequence ID" value="KAK2813512.1"/>
    <property type="molecule type" value="Genomic_DNA"/>
</dbReference>
<gene>
    <name evidence="4" type="ORF">Q5P01_000796</name>
</gene>
<feature type="domain" description="Protein phosphatase 1 regulatory subunit 15A/B C-terminal" evidence="3">
    <location>
        <begin position="41"/>
        <end position="102"/>
    </location>
</feature>
<evidence type="ECO:0000256" key="1">
    <source>
        <dbReference type="ARBA" id="ARBA00010161"/>
    </source>
</evidence>